<dbReference type="InterPro" id="IPR036770">
    <property type="entry name" value="Ankyrin_rpt-contain_sf"/>
</dbReference>
<dbReference type="OrthoDB" id="5076718at2759"/>
<evidence type="ECO:0000313" key="3">
    <source>
        <dbReference type="Proteomes" id="UP000030753"/>
    </source>
</evidence>
<name>W9IVX3_FUSOX</name>
<dbReference type="SUPFAM" id="SSF48403">
    <property type="entry name" value="Ankyrin repeat"/>
    <property type="match status" value="1"/>
</dbReference>
<dbReference type="Proteomes" id="UP000030753">
    <property type="component" value="Unassembled WGS sequence"/>
</dbReference>
<feature type="compositionally biased region" description="Basic and acidic residues" evidence="1">
    <location>
        <begin position="277"/>
        <end position="300"/>
    </location>
</feature>
<feature type="region of interest" description="Disordered" evidence="1">
    <location>
        <begin position="261"/>
        <end position="300"/>
    </location>
</feature>
<proteinExistence type="predicted"/>
<gene>
    <name evidence="2" type="ORF">FOYG_02285</name>
</gene>
<evidence type="ECO:0000313" key="2">
    <source>
        <dbReference type="EMBL" id="EWY97445.1"/>
    </source>
</evidence>
<accession>W9IVX3</accession>
<organism evidence="2 3">
    <name type="scientific">Fusarium oxysporum NRRL 32931</name>
    <dbReference type="NCBI Taxonomy" id="660029"/>
    <lineage>
        <taxon>Eukaryota</taxon>
        <taxon>Fungi</taxon>
        <taxon>Dikarya</taxon>
        <taxon>Ascomycota</taxon>
        <taxon>Pezizomycotina</taxon>
        <taxon>Sordariomycetes</taxon>
        <taxon>Hypocreomycetidae</taxon>
        <taxon>Hypocreales</taxon>
        <taxon>Nectriaceae</taxon>
        <taxon>Fusarium</taxon>
        <taxon>Fusarium oxysporum species complex</taxon>
    </lineage>
</organism>
<feature type="compositionally biased region" description="Polar residues" evidence="1">
    <location>
        <begin position="263"/>
        <end position="274"/>
    </location>
</feature>
<dbReference type="AlphaFoldDB" id="W9IVX3"/>
<dbReference type="Gene3D" id="1.25.40.20">
    <property type="entry name" value="Ankyrin repeat-containing domain"/>
    <property type="match status" value="1"/>
</dbReference>
<evidence type="ECO:0000256" key="1">
    <source>
        <dbReference type="SAM" id="MobiDB-lite"/>
    </source>
</evidence>
<dbReference type="PANTHER" id="PTHR24198">
    <property type="entry name" value="ANKYRIN REPEAT AND PROTEIN KINASE DOMAIN-CONTAINING PROTEIN"/>
    <property type="match status" value="1"/>
</dbReference>
<reference evidence="2 3" key="1">
    <citation type="submission" date="2011-06" db="EMBL/GenBank/DDBJ databases">
        <title>The Genome Sequence of Fusarium oxysporum FOSC 3-a.</title>
        <authorList>
            <consortium name="The Broad Institute Genome Sequencing Platform"/>
            <person name="Ma L.-J."/>
            <person name="Gale L.R."/>
            <person name="Schwartz D.C."/>
            <person name="Zhou S."/>
            <person name="Corby-Kistler H."/>
            <person name="Young S.K."/>
            <person name="Zeng Q."/>
            <person name="Gargeya S."/>
            <person name="Fitzgerald M."/>
            <person name="Haas B."/>
            <person name="Abouelleil A."/>
            <person name="Alvarado L."/>
            <person name="Arachchi H.M."/>
            <person name="Berlin A."/>
            <person name="Brown A."/>
            <person name="Chapman S.B."/>
            <person name="Chen Z."/>
            <person name="Dunbar C."/>
            <person name="Freedman E."/>
            <person name="Gearin G."/>
            <person name="Gellesch M."/>
            <person name="Goldberg J."/>
            <person name="Griggs A."/>
            <person name="Gujja S."/>
            <person name="Heiman D."/>
            <person name="Howarth C."/>
            <person name="Larson L."/>
            <person name="Lui A."/>
            <person name="MacDonald P.J.P."/>
            <person name="Mehta T."/>
            <person name="Montmayeur A."/>
            <person name="Murphy C."/>
            <person name="Neiman D."/>
            <person name="Pearson M."/>
            <person name="Priest M."/>
            <person name="Roberts A."/>
            <person name="Saif S."/>
            <person name="Shea T."/>
            <person name="Shenoy N."/>
            <person name="Sisk P."/>
            <person name="Stolte C."/>
            <person name="Sykes S."/>
            <person name="Wortman J."/>
            <person name="Nusbaum C."/>
            <person name="Birren B."/>
        </authorList>
    </citation>
    <scope>NUCLEOTIDE SEQUENCE [LARGE SCALE GENOMIC DNA]</scope>
    <source>
        <strain evidence="3">FOSC 3-a</strain>
    </source>
</reference>
<dbReference type="HOGENOM" id="CLU_075346_0_0_1"/>
<sequence>MLSRPRAVLKGGLPPLQFSPNFLLHYYQTCLQDSSSRSRHLIFYFHQYPTQSTMPLSTSPSDFLGRPSTYLSLKVNCLEPLDPLSVFLSKHGDLEYSRQTMLSPLSLAALENQIDVVHFLNRFQEENMQKDRDLALFLANRQGHREMALLLESLKANPARESSPNGLHGAAWRGLNNRIRHYILKDGASPEVTDGSSATPVLYAILGPQDEQGAWETIKVLLQLEASPLATFGSQDLSYADIARMEGKKDLAEKLEEACPSPTILNSSRESSCTPRGGKEIQPHNKRPREDSEVDGGAKRACRVERCASEADISVS</sequence>
<dbReference type="PANTHER" id="PTHR24198:SF194">
    <property type="entry name" value="INVERSIN-A"/>
    <property type="match status" value="1"/>
</dbReference>
<dbReference type="EMBL" id="JH717840">
    <property type="protein sequence ID" value="EWY97445.1"/>
    <property type="molecule type" value="Genomic_DNA"/>
</dbReference>
<protein>
    <submittedName>
        <fullName evidence="2">Uncharacterized protein</fullName>
    </submittedName>
</protein>